<evidence type="ECO:0000313" key="3">
    <source>
        <dbReference type="Proteomes" id="UP000007305"/>
    </source>
</evidence>
<feature type="compositionally biased region" description="Basic and acidic residues" evidence="1">
    <location>
        <begin position="162"/>
        <end position="183"/>
    </location>
</feature>
<evidence type="ECO:0000313" key="2">
    <source>
        <dbReference type="EnsemblPlants" id="Zm00001eb107460_P001"/>
    </source>
</evidence>
<reference evidence="3" key="1">
    <citation type="submission" date="2015-12" db="EMBL/GenBank/DDBJ databases">
        <title>Update maize B73 reference genome by single molecule sequencing technologies.</title>
        <authorList>
            <consortium name="Maize Genome Sequencing Project"/>
            <person name="Ware D."/>
        </authorList>
    </citation>
    <scope>NUCLEOTIDE SEQUENCE [LARGE SCALE GENOMIC DNA]</scope>
    <source>
        <strain evidence="3">cv. B73</strain>
    </source>
</reference>
<accession>A0A804MS50</accession>
<organism evidence="2 3">
    <name type="scientific">Zea mays</name>
    <name type="common">Maize</name>
    <dbReference type="NCBI Taxonomy" id="4577"/>
    <lineage>
        <taxon>Eukaryota</taxon>
        <taxon>Viridiplantae</taxon>
        <taxon>Streptophyta</taxon>
        <taxon>Embryophyta</taxon>
        <taxon>Tracheophyta</taxon>
        <taxon>Spermatophyta</taxon>
        <taxon>Magnoliopsida</taxon>
        <taxon>Liliopsida</taxon>
        <taxon>Poales</taxon>
        <taxon>Poaceae</taxon>
        <taxon>PACMAD clade</taxon>
        <taxon>Panicoideae</taxon>
        <taxon>Andropogonodae</taxon>
        <taxon>Andropogoneae</taxon>
        <taxon>Tripsacinae</taxon>
        <taxon>Zea</taxon>
    </lineage>
</organism>
<reference evidence="2" key="2">
    <citation type="submission" date="2019-07" db="EMBL/GenBank/DDBJ databases">
        <authorList>
            <person name="Seetharam A."/>
            <person name="Woodhouse M."/>
            <person name="Cannon E."/>
        </authorList>
    </citation>
    <scope>NUCLEOTIDE SEQUENCE [LARGE SCALE GENOMIC DNA]</scope>
    <source>
        <strain evidence="2">cv. B73</strain>
    </source>
</reference>
<dbReference type="EnsemblPlants" id="Zm00001eb107460_T001">
    <property type="protein sequence ID" value="Zm00001eb107460_P001"/>
    <property type="gene ID" value="Zm00001eb107460"/>
</dbReference>
<reference evidence="2" key="3">
    <citation type="submission" date="2021-05" db="UniProtKB">
        <authorList>
            <consortium name="EnsemblPlants"/>
        </authorList>
    </citation>
    <scope>IDENTIFICATION</scope>
    <source>
        <strain evidence="2">cv. B73</strain>
    </source>
</reference>
<feature type="region of interest" description="Disordered" evidence="1">
    <location>
        <begin position="156"/>
        <end position="183"/>
    </location>
</feature>
<dbReference type="FunCoup" id="A0A804MS50">
    <property type="interactions" value="473"/>
</dbReference>
<feature type="region of interest" description="Disordered" evidence="1">
    <location>
        <begin position="214"/>
        <end position="282"/>
    </location>
</feature>
<dbReference type="Proteomes" id="UP000007305">
    <property type="component" value="Chromosome 2"/>
</dbReference>
<dbReference type="Gramene" id="Zm00001eb107460_T001">
    <property type="protein sequence ID" value="Zm00001eb107460_P001"/>
    <property type="gene ID" value="Zm00001eb107460"/>
</dbReference>
<name>A0A804MS50_MAIZE</name>
<feature type="compositionally biased region" description="Basic and acidic residues" evidence="1">
    <location>
        <begin position="233"/>
        <end position="256"/>
    </location>
</feature>
<sequence length="282" mass="29983">RGGGVGAGGEELGAEPDDLVVGERAVALLVGERNVEQGVHVRVLERGLPLRRLAVLGEPLVLAPSVDQRHEELRLAPVQGARGLQAAAEDVPGDGREEEEDAHLLGDVEQPFTLGVLDGAHRGLVEPLAEAHDHEEAEHGVPERLHDVARLVVPGGTTRPQLVHEDAAHPGARGREQPDARRVQRLGDEVAAQEAPHGPVVGAGDDVVADAQERARGGLRPVRHRDGAGAQERGVREAAIGHEDGQLGAHPERDDGAVPLEELQQEGLHLHRRVPQPQQVAE</sequence>
<dbReference type="InParanoid" id="A0A804MS50"/>
<protein>
    <submittedName>
        <fullName evidence="2">Uncharacterized protein</fullName>
    </submittedName>
</protein>
<keyword evidence="3" id="KW-1185">Reference proteome</keyword>
<proteinExistence type="predicted"/>
<evidence type="ECO:0000256" key="1">
    <source>
        <dbReference type="SAM" id="MobiDB-lite"/>
    </source>
</evidence>
<dbReference type="AlphaFoldDB" id="A0A804MS50"/>